<dbReference type="PATRIC" id="fig|883158.3.peg.1038"/>
<feature type="signal peptide" evidence="1">
    <location>
        <begin position="1"/>
        <end position="21"/>
    </location>
</feature>
<dbReference type="InterPro" id="IPR011635">
    <property type="entry name" value="CARDB"/>
</dbReference>
<accession>H1Q291</accession>
<sequence>MKHFYFASLVFAALSVLPASGQVNARKFPTFWDKPILASAPRMPYQAPKAIDDKSKGITVYAGQLTSQDKKRGWVKFRTGKATEYETVKNFTPANDQVQAYGIYCGAYDGKDFYGVYAQSFTYGVHPLTFVKLNVATGDTTVVYKYTEAEKNKWYMGYDVYTIAYDRKSDQLYALGKDYEKKTINGEEVIVGYSMLYTVDKTNGKMEEVTRLDRVYYNFCFDYDGTCYMIRPKTKSASDDAVVGSEIVKFDSDFNPTGTPVECKSEWGESYIQIYFGTMGFDYTTGDLWWIPVGRQGATTLYTLDVETGKYTTKSWFNLGNSFVGLTIPYLTADTRKSAARVSNIDAQADVNGTMADTIKWVNPTTAWDKTPLTELKEVRIYRKKQNVATTELTSSSTLLSSANADLIATVEAQNKMGQAMQWVDQNPHNGINTYYVVPSRVSGELGIPDSIRCYMGVDVPGAVQNIQIKKKGTGIELSWEAPNKGLNNGYIKESELTYTLTRMPDNVVVSTDQAATTYTDNTLGEQQKYSYKIQSKSLAGKGAIAESEGIMAGSALTTPINLRFDTQDDANRWYCPNNRPIFFYYCGGYDADSKCLIGYSNYQEADGFVTSPPLKLEGGKTYRITTDFYVHQRDTPFDLKLVVGTNSEDLTNATVIRTETGTSYPAMYTRVVYEDMFTAPTTGTYYYGLQIATHSQYNSFKIFGLNVDYVAENDLKAFSIDNIQEAVVDYDNKCTVKVRNMGSKTQKNYGIKIYCDDEGNKTLVGETTTVPELKAGETADIPVTFKPTSDGTFEFYGVVELAGDQDHSNDTTVISRIKVLPAGTTPWTNIVTSGEFEGEDTHGPSINCDPYERTQSVYYASEIKADKDNEIRRIGYIYKSNDNLTDRTTPFDVKIYLCHTDTKSFTSAFDWIKEKNLTLVYEGTFTLQPGTDNILSFDLQTPFKYDNTKNLVVVFDKSGAVPSNLAFCALYKVFNSWGSTLNINRTLEYGGKSPFAGTGSQTYGSAPVLYLGMAASDPNSIGSNNYVAEKNFLYDANSKVITFMKDIRTANIYTVDGKLVKTFNVDNNNQVRLNIPAGLYIVRTIAKNGTVTSVKLNVK</sequence>
<dbReference type="EMBL" id="AGWK01000029">
    <property type="protein sequence ID" value="EHO71161.1"/>
    <property type="molecule type" value="Genomic_DNA"/>
</dbReference>
<keyword evidence="1" id="KW-0732">Signal</keyword>
<dbReference type="AlphaFoldDB" id="H1Q291"/>
<dbReference type="InterPro" id="IPR003961">
    <property type="entry name" value="FN3_dom"/>
</dbReference>
<protein>
    <recommendedName>
        <fullName evidence="2">Fibronectin type-III domain-containing protein</fullName>
    </recommendedName>
</protein>
<dbReference type="RefSeq" id="WP_006952253.1">
    <property type="nucleotide sequence ID" value="NZ_JH594522.1"/>
</dbReference>
<organism evidence="3 4">
    <name type="scientific">Prevotella micans F0438</name>
    <dbReference type="NCBI Taxonomy" id="883158"/>
    <lineage>
        <taxon>Bacteria</taxon>
        <taxon>Pseudomonadati</taxon>
        <taxon>Bacteroidota</taxon>
        <taxon>Bacteroidia</taxon>
        <taxon>Bacteroidales</taxon>
        <taxon>Prevotellaceae</taxon>
        <taxon>Prevotella</taxon>
    </lineage>
</organism>
<dbReference type="InterPro" id="IPR026444">
    <property type="entry name" value="Secre_tail"/>
</dbReference>
<dbReference type="CDD" id="cd00063">
    <property type="entry name" value="FN3"/>
    <property type="match status" value="1"/>
</dbReference>
<feature type="chain" id="PRO_5003552231" description="Fibronectin type-III domain-containing protein" evidence="1">
    <location>
        <begin position="22"/>
        <end position="1100"/>
    </location>
</feature>
<evidence type="ECO:0000256" key="1">
    <source>
        <dbReference type="SAM" id="SignalP"/>
    </source>
</evidence>
<dbReference type="SMART" id="SM00060">
    <property type="entry name" value="FN3"/>
    <property type="match status" value="1"/>
</dbReference>
<dbReference type="eggNOG" id="COG4412">
    <property type="taxonomic scope" value="Bacteria"/>
</dbReference>
<keyword evidence="4" id="KW-1185">Reference proteome</keyword>
<name>H1Q291_9BACT</name>
<dbReference type="InterPro" id="IPR013783">
    <property type="entry name" value="Ig-like_fold"/>
</dbReference>
<gene>
    <name evidence="3" type="ORF">HMPREF9140_01029</name>
</gene>
<feature type="domain" description="Fibronectin type-III" evidence="2">
    <location>
        <begin position="460"/>
        <end position="556"/>
    </location>
</feature>
<evidence type="ECO:0000313" key="3">
    <source>
        <dbReference type="EMBL" id="EHO71161.1"/>
    </source>
</evidence>
<evidence type="ECO:0000313" key="4">
    <source>
        <dbReference type="Proteomes" id="UP000016023"/>
    </source>
</evidence>
<dbReference type="Pfam" id="PF07705">
    <property type="entry name" value="CARDB"/>
    <property type="match status" value="1"/>
</dbReference>
<evidence type="ECO:0000259" key="2">
    <source>
        <dbReference type="PROSITE" id="PS50853"/>
    </source>
</evidence>
<dbReference type="Gene3D" id="2.60.40.10">
    <property type="entry name" value="Immunoglobulins"/>
    <property type="match status" value="2"/>
</dbReference>
<dbReference type="NCBIfam" id="TIGR04183">
    <property type="entry name" value="Por_Secre_tail"/>
    <property type="match status" value="1"/>
</dbReference>
<dbReference type="STRING" id="883158.HMPREF9140_01029"/>
<dbReference type="Proteomes" id="UP000016023">
    <property type="component" value="Unassembled WGS sequence"/>
</dbReference>
<proteinExistence type="predicted"/>
<dbReference type="PROSITE" id="PS50853">
    <property type="entry name" value="FN3"/>
    <property type="match status" value="1"/>
</dbReference>
<dbReference type="InterPro" id="IPR036116">
    <property type="entry name" value="FN3_sf"/>
</dbReference>
<dbReference type="SUPFAM" id="SSF49265">
    <property type="entry name" value="Fibronectin type III"/>
    <property type="match status" value="1"/>
</dbReference>
<comment type="caution">
    <text evidence="3">The sequence shown here is derived from an EMBL/GenBank/DDBJ whole genome shotgun (WGS) entry which is preliminary data.</text>
</comment>
<reference evidence="3 4" key="1">
    <citation type="submission" date="2011-12" db="EMBL/GenBank/DDBJ databases">
        <title>The Genome Sequence of Prevotella micans F0438.</title>
        <authorList>
            <consortium name="The Broad Institute Genome Sequencing Platform"/>
            <person name="Earl A."/>
            <person name="Ward D."/>
            <person name="Feldgarden M."/>
            <person name="Gevers D."/>
            <person name="Izard J."/>
            <person name="Baranova O.V."/>
            <person name="Blanton J.M."/>
            <person name="Wade W.G."/>
            <person name="Dewhirst F.E."/>
            <person name="Young S.K."/>
            <person name="Zeng Q."/>
            <person name="Gargeya S."/>
            <person name="Fitzgerald M."/>
            <person name="Haas B."/>
            <person name="Abouelleil A."/>
            <person name="Alvarado L."/>
            <person name="Arachchi H.M."/>
            <person name="Berlin A."/>
            <person name="Chapman S.B."/>
            <person name="Gearin G."/>
            <person name="Goldberg J."/>
            <person name="Griggs A."/>
            <person name="Gujja S."/>
            <person name="Hansen M."/>
            <person name="Heiman D."/>
            <person name="Howarth C."/>
            <person name="Larimer J."/>
            <person name="Lui A."/>
            <person name="MacDonald P.J.P."/>
            <person name="McCowen C."/>
            <person name="Montmayeur A."/>
            <person name="Murphy C."/>
            <person name="Neiman D."/>
            <person name="Pearson M."/>
            <person name="Priest M."/>
            <person name="Roberts A."/>
            <person name="Saif S."/>
            <person name="Shea T."/>
            <person name="Sisk P."/>
            <person name="Stolte C."/>
            <person name="Sykes S."/>
            <person name="Wortman J."/>
            <person name="Nusbaum C."/>
            <person name="Birren B."/>
        </authorList>
    </citation>
    <scope>NUCLEOTIDE SEQUENCE [LARGE SCALE GENOMIC DNA]</scope>
    <source>
        <strain evidence="3 4">F0438</strain>
    </source>
</reference>
<dbReference type="HOGENOM" id="CLU_294716_0_0_10"/>